<dbReference type="PANTHER" id="PTHR43024">
    <property type="entry name" value="UDP-N-ACETYLMURAMOYL-TRIPEPTIDE--D-ALANYL-D-ALANINE LIGASE"/>
    <property type="match status" value="1"/>
</dbReference>
<dbReference type="RefSeq" id="WP_248949094.1">
    <property type="nucleotide sequence ID" value="NZ_JAKILB010000003.1"/>
</dbReference>
<dbReference type="GO" id="GO:0008360">
    <property type="term" value="P:regulation of cell shape"/>
    <property type="evidence" value="ECO:0007669"/>
    <property type="project" value="UniProtKB-KW"/>
</dbReference>
<reference evidence="15" key="1">
    <citation type="submission" date="2022-01" db="EMBL/GenBank/DDBJ databases">
        <title>Whole genome-based taxonomy of the Shewanellaceae.</title>
        <authorList>
            <person name="Martin-Rodriguez A.J."/>
        </authorList>
    </citation>
    <scope>NUCLEOTIDE SEQUENCE</scope>
    <source>
        <strain evidence="15">KCTC 23973</strain>
    </source>
</reference>
<comment type="catalytic activity">
    <reaction evidence="10 11">
        <text>D-alanyl-D-alanine + UDP-N-acetyl-alpha-D-muramoyl-L-alanyl-gamma-D-glutamyl-meso-2,6-diaminopimelate + ATP = UDP-N-acetyl-alpha-D-muramoyl-L-alanyl-gamma-D-glutamyl-meso-2,6-diaminopimeloyl-D-alanyl-D-alanine + ADP + phosphate + H(+)</text>
        <dbReference type="Rhea" id="RHEA:28374"/>
        <dbReference type="ChEBI" id="CHEBI:15378"/>
        <dbReference type="ChEBI" id="CHEBI:30616"/>
        <dbReference type="ChEBI" id="CHEBI:43474"/>
        <dbReference type="ChEBI" id="CHEBI:57822"/>
        <dbReference type="ChEBI" id="CHEBI:61386"/>
        <dbReference type="ChEBI" id="CHEBI:83905"/>
        <dbReference type="ChEBI" id="CHEBI:456216"/>
        <dbReference type="EC" id="6.3.2.10"/>
    </reaction>
</comment>
<dbReference type="InterPro" id="IPR036615">
    <property type="entry name" value="Mur_ligase_C_dom_sf"/>
</dbReference>
<dbReference type="InterPro" id="IPR005863">
    <property type="entry name" value="UDP-N-AcMur_synth"/>
</dbReference>
<dbReference type="SUPFAM" id="SSF53623">
    <property type="entry name" value="MurD-like peptide ligases, catalytic domain"/>
    <property type="match status" value="1"/>
</dbReference>
<comment type="function">
    <text evidence="10 11">Involved in cell wall formation. Catalyzes the final step in the synthesis of UDP-N-acetylmuramoyl-pentapeptide, the precursor of murein.</text>
</comment>
<keyword evidence="9 10" id="KW-0961">Cell wall biogenesis/degradation</keyword>
<dbReference type="GO" id="GO:0005524">
    <property type="term" value="F:ATP binding"/>
    <property type="evidence" value="ECO:0007669"/>
    <property type="project" value="UniProtKB-UniRule"/>
</dbReference>
<organism evidence="15 16">
    <name type="scientific">Shewanella pneumatophori</name>
    <dbReference type="NCBI Taxonomy" id="314092"/>
    <lineage>
        <taxon>Bacteria</taxon>
        <taxon>Pseudomonadati</taxon>
        <taxon>Pseudomonadota</taxon>
        <taxon>Gammaproteobacteria</taxon>
        <taxon>Alteromonadales</taxon>
        <taxon>Shewanellaceae</taxon>
        <taxon>Shewanella</taxon>
    </lineage>
</organism>
<comment type="subcellular location">
    <subcellularLocation>
        <location evidence="10 11">Cytoplasm</location>
    </subcellularLocation>
</comment>
<evidence type="ECO:0000256" key="6">
    <source>
        <dbReference type="ARBA" id="ARBA00022960"/>
    </source>
</evidence>
<evidence type="ECO:0000256" key="4">
    <source>
        <dbReference type="ARBA" id="ARBA00022741"/>
    </source>
</evidence>
<dbReference type="GO" id="GO:0071555">
    <property type="term" value="P:cell wall organization"/>
    <property type="evidence" value="ECO:0007669"/>
    <property type="project" value="UniProtKB-KW"/>
</dbReference>
<keyword evidence="8 10" id="KW-0131">Cell cycle</keyword>
<dbReference type="HAMAP" id="MF_02019">
    <property type="entry name" value="MurF"/>
    <property type="match status" value="1"/>
</dbReference>
<evidence type="ECO:0000256" key="9">
    <source>
        <dbReference type="ARBA" id="ARBA00023316"/>
    </source>
</evidence>
<feature type="domain" description="Mur ligase central" evidence="14">
    <location>
        <begin position="106"/>
        <end position="296"/>
    </location>
</feature>
<gene>
    <name evidence="10 15" type="primary">murF</name>
    <name evidence="15" type="ORF">L2740_05415</name>
</gene>
<evidence type="ECO:0000259" key="13">
    <source>
        <dbReference type="Pfam" id="PF02875"/>
    </source>
</evidence>
<evidence type="ECO:0000259" key="14">
    <source>
        <dbReference type="Pfam" id="PF08245"/>
    </source>
</evidence>
<dbReference type="GO" id="GO:0051301">
    <property type="term" value="P:cell division"/>
    <property type="evidence" value="ECO:0007669"/>
    <property type="project" value="UniProtKB-KW"/>
</dbReference>
<dbReference type="SUPFAM" id="SSF63418">
    <property type="entry name" value="MurE/MurF N-terminal domain"/>
    <property type="match status" value="1"/>
</dbReference>
<proteinExistence type="inferred from homology"/>
<accession>A0A9X1ZBG6</accession>
<evidence type="ECO:0000256" key="7">
    <source>
        <dbReference type="ARBA" id="ARBA00022984"/>
    </source>
</evidence>
<keyword evidence="7 10" id="KW-0573">Peptidoglycan synthesis</keyword>
<keyword evidence="5 10" id="KW-0067">ATP-binding</keyword>
<dbReference type="EC" id="6.3.2.10" evidence="10 11"/>
<dbReference type="Gene3D" id="3.90.190.20">
    <property type="entry name" value="Mur ligase, C-terminal domain"/>
    <property type="match status" value="1"/>
</dbReference>
<dbReference type="Gene3D" id="3.40.1390.10">
    <property type="entry name" value="MurE/MurF, N-terminal domain"/>
    <property type="match status" value="1"/>
</dbReference>
<keyword evidence="6 10" id="KW-0133">Cell shape</keyword>
<dbReference type="AlphaFoldDB" id="A0A9X1ZBG6"/>
<evidence type="ECO:0000259" key="12">
    <source>
        <dbReference type="Pfam" id="PF01225"/>
    </source>
</evidence>
<dbReference type="Pfam" id="PF01225">
    <property type="entry name" value="Mur_ligase"/>
    <property type="match status" value="1"/>
</dbReference>
<dbReference type="EMBL" id="JAKILB010000003">
    <property type="protein sequence ID" value="MCL1137982.1"/>
    <property type="molecule type" value="Genomic_DNA"/>
</dbReference>
<feature type="domain" description="Mur ligase C-terminal" evidence="13">
    <location>
        <begin position="327"/>
        <end position="438"/>
    </location>
</feature>
<dbReference type="Pfam" id="PF02875">
    <property type="entry name" value="Mur_ligase_C"/>
    <property type="match status" value="1"/>
</dbReference>
<dbReference type="SUPFAM" id="SSF53244">
    <property type="entry name" value="MurD-like peptide ligases, peptide-binding domain"/>
    <property type="match status" value="1"/>
</dbReference>
<sequence length="459" mass="48664">MINVSLAQLAARLNGKLIGHDLQIGSVSTDSRAVDNQTLFVALKGENFDGHNFAQAAVDAGANALLVERELPVKASQILVENSQKAMGEIGVFVREQIAPICIALTGSNGKTSVKEMIATILSQHHQVLYTAGNFNNEIGVPLTLLRLQQGDEFGVFELGANHAGEIDYTSSLVKPRVAMVNNVASAHLEGFGSLEGVAKAKSEIFNHISADGTAVINADDSFADFMLKASSHLKQLCFGVKTNDSKHLDVFATDLVADAYGRYGFSLCTATESLQVHLPLAGRHQVSNALAATSMCLALGLSLADICQGLSLLQPVKGRMLPSQLGRVTVIDDSYNANPASVGAAIDWLQEIKGNRCLVLGDLGELGDNAALLHCQLGELAKTKGVNALFCLGTLSEGASHAFGSKHYHDIDELVAGLIQYINGLPAEVTVLVKGSRSARMERVVEALTMAFGRGEFV</sequence>
<keyword evidence="4 10" id="KW-0547">Nucleotide-binding</keyword>
<evidence type="ECO:0000256" key="8">
    <source>
        <dbReference type="ARBA" id="ARBA00023306"/>
    </source>
</evidence>
<dbReference type="InterPro" id="IPR051046">
    <property type="entry name" value="MurCDEF_CellWall_CoF430Synth"/>
</dbReference>
<evidence type="ECO:0000313" key="16">
    <source>
        <dbReference type="Proteomes" id="UP001139293"/>
    </source>
</evidence>
<dbReference type="NCBIfam" id="TIGR01143">
    <property type="entry name" value="murF"/>
    <property type="match status" value="1"/>
</dbReference>
<evidence type="ECO:0000256" key="11">
    <source>
        <dbReference type="RuleBase" id="RU004136"/>
    </source>
</evidence>
<comment type="pathway">
    <text evidence="10 11">Cell wall biogenesis; peptidoglycan biosynthesis.</text>
</comment>
<dbReference type="InterPro" id="IPR036565">
    <property type="entry name" value="Mur-like_cat_sf"/>
</dbReference>
<dbReference type="InterPro" id="IPR035911">
    <property type="entry name" value="MurE/MurF_N"/>
</dbReference>
<feature type="domain" description="Mur ligase N-terminal catalytic" evidence="12">
    <location>
        <begin position="24"/>
        <end position="74"/>
    </location>
</feature>
<comment type="caution">
    <text evidence="15">The sequence shown here is derived from an EMBL/GenBank/DDBJ whole genome shotgun (WGS) entry which is preliminary data.</text>
</comment>
<evidence type="ECO:0000313" key="15">
    <source>
        <dbReference type="EMBL" id="MCL1137982.1"/>
    </source>
</evidence>
<evidence type="ECO:0000256" key="2">
    <source>
        <dbReference type="ARBA" id="ARBA00022598"/>
    </source>
</evidence>
<dbReference type="InterPro" id="IPR004101">
    <property type="entry name" value="Mur_ligase_C"/>
</dbReference>
<evidence type="ECO:0000256" key="5">
    <source>
        <dbReference type="ARBA" id="ARBA00022840"/>
    </source>
</evidence>
<dbReference type="PANTHER" id="PTHR43024:SF1">
    <property type="entry name" value="UDP-N-ACETYLMURAMOYL-TRIPEPTIDE--D-ALANYL-D-ALANINE LIGASE"/>
    <property type="match status" value="1"/>
</dbReference>
<keyword evidence="2 10" id="KW-0436">Ligase</keyword>
<dbReference type="GO" id="GO:0005737">
    <property type="term" value="C:cytoplasm"/>
    <property type="evidence" value="ECO:0007669"/>
    <property type="project" value="UniProtKB-SubCell"/>
</dbReference>
<keyword evidence="16" id="KW-1185">Reference proteome</keyword>
<keyword evidence="3 10" id="KW-0132">Cell division</keyword>
<evidence type="ECO:0000256" key="1">
    <source>
        <dbReference type="ARBA" id="ARBA00022490"/>
    </source>
</evidence>
<dbReference type="Gene3D" id="3.40.1190.10">
    <property type="entry name" value="Mur-like, catalytic domain"/>
    <property type="match status" value="1"/>
</dbReference>
<dbReference type="InterPro" id="IPR000713">
    <property type="entry name" value="Mur_ligase_N"/>
</dbReference>
<keyword evidence="1 10" id="KW-0963">Cytoplasm</keyword>
<evidence type="ECO:0000256" key="3">
    <source>
        <dbReference type="ARBA" id="ARBA00022618"/>
    </source>
</evidence>
<dbReference type="InterPro" id="IPR013221">
    <property type="entry name" value="Mur_ligase_cen"/>
</dbReference>
<protein>
    <recommendedName>
        <fullName evidence="10 11">UDP-N-acetylmuramoyl-tripeptide--D-alanyl-D-alanine ligase</fullName>
        <ecNumber evidence="10 11">6.3.2.10</ecNumber>
    </recommendedName>
    <alternativeName>
        <fullName evidence="10">D-alanyl-D-alanine-adding enzyme</fullName>
    </alternativeName>
</protein>
<dbReference type="Proteomes" id="UP001139293">
    <property type="component" value="Unassembled WGS sequence"/>
</dbReference>
<dbReference type="GO" id="GO:0047480">
    <property type="term" value="F:UDP-N-acetylmuramoyl-tripeptide-D-alanyl-D-alanine ligase activity"/>
    <property type="evidence" value="ECO:0007669"/>
    <property type="project" value="UniProtKB-UniRule"/>
</dbReference>
<dbReference type="Pfam" id="PF08245">
    <property type="entry name" value="Mur_ligase_M"/>
    <property type="match status" value="1"/>
</dbReference>
<feature type="binding site" evidence="10">
    <location>
        <begin position="107"/>
        <end position="113"/>
    </location>
    <ligand>
        <name>ATP</name>
        <dbReference type="ChEBI" id="CHEBI:30616"/>
    </ligand>
</feature>
<dbReference type="GO" id="GO:0009252">
    <property type="term" value="P:peptidoglycan biosynthetic process"/>
    <property type="evidence" value="ECO:0007669"/>
    <property type="project" value="UniProtKB-UniRule"/>
</dbReference>
<name>A0A9X1ZBG6_9GAMM</name>
<comment type="similarity">
    <text evidence="10">Belongs to the MurCDEF family. MurF subfamily.</text>
</comment>
<evidence type="ECO:0000256" key="10">
    <source>
        <dbReference type="HAMAP-Rule" id="MF_02019"/>
    </source>
</evidence>